<dbReference type="SUPFAM" id="SSF143990">
    <property type="entry name" value="YbiA-like"/>
    <property type="match status" value="1"/>
</dbReference>
<dbReference type="NCBIfam" id="TIGR02464">
    <property type="entry name" value="ribofla_fusion"/>
    <property type="match status" value="1"/>
</dbReference>
<dbReference type="CDD" id="cd15457">
    <property type="entry name" value="NADAR"/>
    <property type="match status" value="1"/>
</dbReference>
<dbReference type="InterPro" id="IPR012816">
    <property type="entry name" value="NADAR"/>
</dbReference>
<dbReference type="AlphaFoldDB" id="S7Q663"/>
<protein>
    <submittedName>
        <fullName evidence="2">DUF1768-domain-containing protein</fullName>
    </submittedName>
</protein>
<keyword evidence="3" id="KW-1185">Reference proteome</keyword>
<dbReference type="OrthoDB" id="206452at2759"/>
<dbReference type="RefSeq" id="XP_007865553.1">
    <property type="nucleotide sequence ID" value="XM_007867362.1"/>
</dbReference>
<feature type="domain" description="NADAR" evidence="1">
    <location>
        <begin position="10"/>
        <end position="175"/>
    </location>
</feature>
<dbReference type="Gene3D" id="1.10.357.40">
    <property type="entry name" value="YbiA-like"/>
    <property type="match status" value="1"/>
</dbReference>
<dbReference type="KEGG" id="gtr:GLOTRDRAFT_41416"/>
<evidence type="ECO:0000313" key="3">
    <source>
        <dbReference type="Proteomes" id="UP000030669"/>
    </source>
</evidence>
<evidence type="ECO:0000313" key="2">
    <source>
        <dbReference type="EMBL" id="EPQ55536.1"/>
    </source>
</evidence>
<gene>
    <name evidence="2" type="ORF">GLOTRDRAFT_41416</name>
</gene>
<evidence type="ECO:0000259" key="1">
    <source>
        <dbReference type="Pfam" id="PF08719"/>
    </source>
</evidence>
<accession>S7Q663</accession>
<name>S7Q663_GLOTA</name>
<dbReference type="Pfam" id="PF08719">
    <property type="entry name" value="NADAR"/>
    <property type="match status" value="1"/>
</dbReference>
<reference evidence="2 3" key="1">
    <citation type="journal article" date="2012" name="Science">
        <title>The Paleozoic origin of enzymatic lignin decomposition reconstructed from 31 fungal genomes.</title>
        <authorList>
            <person name="Floudas D."/>
            <person name="Binder M."/>
            <person name="Riley R."/>
            <person name="Barry K."/>
            <person name="Blanchette R.A."/>
            <person name="Henrissat B."/>
            <person name="Martinez A.T."/>
            <person name="Otillar R."/>
            <person name="Spatafora J.W."/>
            <person name="Yadav J.S."/>
            <person name="Aerts A."/>
            <person name="Benoit I."/>
            <person name="Boyd A."/>
            <person name="Carlson A."/>
            <person name="Copeland A."/>
            <person name="Coutinho P.M."/>
            <person name="de Vries R.P."/>
            <person name="Ferreira P."/>
            <person name="Findley K."/>
            <person name="Foster B."/>
            <person name="Gaskell J."/>
            <person name="Glotzer D."/>
            <person name="Gorecki P."/>
            <person name="Heitman J."/>
            <person name="Hesse C."/>
            <person name="Hori C."/>
            <person name="Igarashi K."/>
            <person name="Jurgens J.A."/>
            <person name="Kallen N."/>
            <person name="Kersten P."/>
            <person name="Kohler A."/>
            <person name="Kuees U."/>
            <person name="Kumar T.K.A."/>
            <person name="Kuo A."/>
            <person name="LaButti K."/>
            <person name="Larrondo L.F."/>
            <person name="Lindquist E."/>
            <person name="Ling A."/>
            <person name="Lombard V."/>
            <person name="Lucas S."/>
            <person name="Lundell T."/>
            <person name="Martin R."/>
            <person name="McLaughlin D.J."/>
            <person name="Morgenstern I."/>
            <person name="Morin E."/>
            <person name="Murat C."/>
            <person name="Nagy L.G."/>
            <person name="Nolan M."/>
            <person name="Ohm R.A."/>
            <person name="Patyshakuliyeva A."/>
            <person name="Rokas A."/>
            <person name="Ruiz-Duenas F.J."/>
            <person name="Sabat G."/>
            <person name="Salamov A."/>
            <person name="Samejima M."/>
            <person name="Schmutz J."/>
            <person name="Slot J.C."/>
            <person name="St John F."/>
            <person name="Stenlid J."/>
            <person name="Sun H."/>
            <person name="Sun S."/>
            <person name="Syed K."/>
            <person name="Tsang A."/>
            <person name="Wiebenga A."/>
            <person name="Young D."/>
            <person name="Pisabarro A."/>
            <person name="Eastwood D.C."/>
            <person name="Martin F."/>
            <person name="Cullen D."/>
            <person name="Grigoriev I.V."/>
            <person name="Hibbett D.S."/>
        </authorList>
    </citation>
    <scope>NUCLEOTIDE SEQUENCE [LARGE SCALE GENOMIC DNA]</scope>
    <source>
        <strain evidence="2 3">ATCC 11539</strain>
    </source>
</reference>
<dbReference type="eggNOG" id="ENOG502S32Y">
    <property type="taxonomic scope" value="Eukaryota"/>
</dbReference>
<dbReference type="GeneID" id="19306050"/>
<dbReference type="Proteomes" id="UP000030669">
    <property type="component" value="Unassembled WGS sequence"/>
</dbReference>
<sequence length="181" mass="20937">MVRNKDDYVFFWKPEQPNGWASQWYPSPFTVTIKVNDQLSTMIFQTAEQWMMAQKALLFSDRETLDKVLAVNGTTNGDMTLVKALGRMVSPFDDHTWKRERERIVLEGSLHKFRQNEELREALLSTGDKILVEASPRDRIWGVGYGEKSALTKSDAAWGLNLLGKALMEARRILREEQERD</sequence>
<organism evidence="2 3">
    <name type="scientific">Gloeophyllum trabeum (strain ATCC 11539 / FP-39264 / Madison 617)</name>
    <name type="common">Brown rot fungus</name>
    <dbReference type="NCBI Taxonomy" id="670483"/>
    <lineage>
        <taxon>Eukaryota</taxon>
        <taxon>Fungi</taxon>
        <taxon>Dikarya</taxon>
        <taxon>Basidiomycota</taxon>
        <taxon>Agaricomycotina</taxon>
        <taxon>Agaricomycetes</taxon>
        <taxon>Gloeophyllales</taxon>
        <taxon>Gloeophyllaceae</taxon>
        <taxon>Gloeophyllum</taxon>
    </lineage>
</organism>
<proteinExistence type="predicted"/>
<dbReference type="EMBL" id="KB469301">
    <property type="protein sequence ID" value="EPQ55536.1"/>
    <property type="molecule type" value="Genomic_DNA"/>
</dbReference>
<dbReference type="InterPro" id="IPR037238">
    <property type="entry name" value="YbiA-like_sf"/>
</dbReference>
<dbReference type="HOGENOM" id="CLU_084247_0_1_1"/>
<dbReference type="OMA" id="WMMAAKA"/>